<dbReference type="OrthoDB" id="1467772at2"/>
<evidence type="ECO:0008006" key="4">
    <source>
        <dbReference type="Google" id="ProtNLM"/>
    </source>
</evidence>
<gene>
    <name evidence="2" type="ORF">F6464_09320</name>
</gene>
<dbReference type="EMBL" id="WAEM01000004">
    <property type="protein sequence ID" value="KAB1155713.1"/>
    <property type="molecule type" value="Genomic_DNA"/>
</dbReference>
<feature type="transmembrane region" description="Helical" evidence="1">
    <location>
        <begin position="73"/>
        <end position="91"/>
    </location>
</feature>
<feature type="transmembrane region" description="Helical" evidence="1">
    <location>
        <begin position="41"/>
        <end position="61"/>
    </location>
</feature>
<proteinExistence type="predicted"/>
<keyword evidence="1" id="KW-0812">Transmembrane</keyword>
<sequence>MIILRKLFDFYIQSSLHVGIAVFCLVKITDCYLLTKHIDNYSMLVFFGTVIGYNFLKYYDVFRNGNFHSNKHYGILVFSLLSSIGFLFFFLWLKKGIQISILISGIFVLLYPFLRKYGWLKLLFVSIVVTYVTVYIPFQTVKWMPFDFYVSLTQRFFILTSLLIPFEIMDTKTDPKSLNTLPQLFGIRKAKQLGYGFIVIFLSLDFLNYRIHNFIIDALIAIITAIFIRFTSLEKNEYYTSFWVESVPIFWLGLLILFQ</sequence>
<comment type="caution">
    <text evidence="2">The sequence shown here is derived from an EMBL/GenBank/DDBJ whole genome shotgun (WGS) entry which is preliminary data.</text>
</comment>
<feature type="transmembrane region" description="Helical" evidence="1">
    <location>
        <begin position="119"/>
        <end position="136"/>
    </location>
</feature>
<organism evidence="2 3">
    <name type="scientific">Flavobacterium luteum</name>
    <dbReference type="NCBI Taxonomy" id="2026654"/>
    <lineage>
        <taxon>Bacteria</taxon>
        <taxon>Pseudomonadati</taxon>
        <taxon>Bacteroidota</taxon>
        <taxon>Flavobacteriia</taxon>
        <taxon>Flavobacteriales</taxon>
        <taxon>Flavobacteriaceae</taxon>
        <taxon>Flavobacterium</taxon>
    </lineage>
</organism>
<feature type="transmembrane region" description="Helical" evidence="1">
    <location>
        <begin position="7"/>
        <end position="29"/>
    </location>
</feature>
<name>A0A7J5ADZ4_9FLAO</name>
<reference evidence="2 3" key="1">
    <citation type="submission" date="2019-09" db="EMBL/GenBank/DDBJ databases">
        <title>Flavobacterium sp. nov., isolated from glacier ice.</title>
        <authorList>
            <person name="Liu Q."/>
        </authorList>
    </citation>
    <scope>NUCLEOTIDE SEQUENCE [LARGE SCALE GENOMIC DNA]</scope>
    <source>
        <strain evidence="2 3">NBRC 112527</strain>
    </source>
</reference>
<feature type="transmembrane region" description="Helical" evidence="1">
    <location>
        <begin position="97"/>
        <end position="114"/>
    </location>
</feature>
<keyword evidence="1" id="KW-1133">Transmembrane helix</keyword>
<feature type="transmembrane region" description="Helical" evidence="1">
    <location>
        <begin position="214"/>
        <end position="231"/>
    </location>
</feature>
<evidence type="ECO:0000313" key="2">
    <source>
        <dbReference type="EMBL" id="KAB1155713.1"/>
    </source>
</evidence>
<dbReference type="AlphaFoldDB" id="A0A7J5ADZ4"/>
<evidence type="ECO:0000313" key="3">
    <source>
        <dbReference type="Proteomes" id="UP000490922"/>
    </source>
</evidence>
<feature type="transmembrane region" description="Helical" evidence="1">
    <location>
        <begin position="238"/>
        <end position="258"/>
    </location>
</feature>
<protein>
    <recommendedName>
        <fullName evidence="4">Prenyltransferase</fullName>
    </recommendedName>
</protein>
<keyword evidence="3" id="KW-1185">Reference proteome</keyword>
<evidence type="ECO:0000256" key="1">
    <source>
        <dbReference type="SAM" id="Phobius"/>
    </source>
</evidence>
<keyword evidence="1" id="KW-0472">Membrane</keyword>
<dbReference type="RefSeq" id="WP_151107543.1">
    <property type="nucleotide sequence ID" value="NZ_WAEM01000004.1"/>
</dbReference>
<dbReference type="Proteomes" id="UP000490922">
    <property type="component" value="Unassembled WGS sequence"/>
</dbReference>
<accession>A0A7J5ADZ4</accession>